<keyword evidence="6 8" id="KW-0472">Membrane</keyword>
<dbReference type="PROSITE" id="PS50850">
    <property type="entry name" value="MFS"/>
    <property type="match status" value="1"/>
</dbReference>
<feature type="transmembrane region" description="Helical" evidence="8">
    <location>
        <begin position="93"/>
        <end position="117"/>
    </location>
</feature>
<organism evidence="10 11">
    <name type="scientific">Nephila pilipes</name>
    <name type="common">Giant wood spider</name>
    <name type="synonym">Nephila maculata</name>
    <dbReference type="NCBI Taxonomy" id="299642"/>
    <lineage>
        <taxon>Eukaryota</taxon>
        <taxon>Metazoa</taxon>
        <taxon>Ecdysozoa</taxon>
        <taxon>Arthropoda</taxon>
        <taxon>Chelicerata</taxon>
        <taxon>Arachnida</taxon>
        <taxon>Araneae</taxon>
        <taxon>Araneomorphae</taxon>
        <taxon>Entelegynae</taxon>
        <taxon>Araneoidea</taxon>
        <taxon>Nephilidae</taxon>
        <taxon>Nephila</taxon>
    </lineage>
</organism>
<evidence type="ECO:0000313" key="10">
    <source>
        <dbReference type="EMBL" id="GFT94226.1"/>
    </source>
</evidence>
<evidence type="ECO:0000256" key="6">
    <source>
        <dbReference type="ARBA" id="ARBA00023136"/>
    </source>
</evidence>
<feature type="transmembrane region" description="Helical" evidence="8">
    <location>
        <begin position="277"/>
        <end position="297"/>
    </location>
</feature>
<dbReference type="PANTHER" id="PTHR11662:SF399">
    <property type="entry name" value="FI19708P1-RELATED"/>
    <property type="match status" value="1"/>
</dbReference>
<feature type="region of interest" description="Disordered" evidence="7">
    <location>
        <begin position="539"/>
        <end position="561"/>
    </location>
</feature>
<evidence type="ECO:0000256" key="4">
    <source>
        <dbReference type="ARBA" id="ARBA00022847"/>
    </source>
</evidence>
<feature type="transmembrane region" description="Helical" evidence="8">
    <location>
        <begin position="440"/>
        <end position="464"/>
    </location>
</feature>
<dbReference type="Proteomes" id="UP000887013">
    <property type="component" value="Unassembled WGS sequence"/>
</dbReference>
<keyword evidence="2" id="KW-0813">Transport</keyword>
<dbReference type="EMBL" id="BMAW01121482">
    <property type="protein sequence ID" value="GFT94226.1"/>
    <property type="molecule type" value="Genomic_DNA"/>
</dbReference>
<evidence type="ECO:0000259" key="9">
    <source>
        <dbReference type="PROSITE" id="PS50850"/>
    </source>
</evidence>
<comment type="caution">
    <text evidence="10">The sequence shown here is derived from an EMBL/GenBank/DDBJ whole genome shotgun (WGS) entry which is preliminary data.</text>
</comment>
<dbReference type="PANTHER" id="PTHR11662">
    <property type="entry name" value="SOLUTE CARRIER FAMILY 17"/>
    <property type="match status" value="1"/>
</dbReference>
<keyword evidence="3 8" id="KW-0812">Transmembrane</keyword>
<dbReference type="SUPFAM" id="SSF103473">
    <property type="entry name" value="MFS general substrate transporter"/>
    <property type="match status" value="1"/>
</dbReference>
<feature type="compositionally biased region" description="Basic and acidic residues" evidence="7">
    <location>
        <begin position="541"/>
        <end position="561"/>
    </location>
</feature>
<dbReference type="AlphaFoldDB" id="A0A8X6UA83"/>
<comment type="subcellular location">
    <subcellularLocation>
        <location evidence="1">Membrane</location>
        <topology evidence="1">Multi-pass membrane protein</topology>
    </subcellularLocation>
</comment>
<feature type="transmembrane region" description="Helical" evidence="8">
    <location>
        <begin position="340"/>
        <end position="364"/>
    </location>
</feature>
<feature type="domain" description="Major facilitator superfamily (MFS) profile" evidence="9">
    <location>
        <begin position="107"/>
        <end position="532"/>
    </location>
</feature>
<dbReference type="GO" id="GO:0016020">
    <property type="term" value="C:membrane"/>
    <property type="evidence" value="ECO:0007669"/>
    <property type="project" value="UniProtKB-SubCell"/>
</dbReference>
<dbReference type="Gene3D" id="1.20.1250.20">
    <property type="entry name" value="MFS general substrate transporter like domains"/>
    <property type="match status" value="2"/>
</dbReference>
<dbReference type="InterPro" id="IPR036259">
    <property type="entry name" value="MFS_trans_sf"/>
</dbReference>
<reference evidence="10" key="1">
    <citation type="submission" date="2020-08" db="EMBL/GenBank/DDBJ databases">
        <title>Multicomponent nature underlies the extraordinary mechanical properties of spider dragline silk.</title>
        <authorList>
            <person name="Kono N."/>
            <person name="Nakamura H."/>
            <person name="Mori M."/>
            <person name="Yoshida Y."/>
            <person name="Ohtoshi R."/>
            <person name="Malay A.D."/>
            <person name="Moran D.A.P."/>
            <person name="Tomita M."/>
            <person name="Numata K."/>
            <person name="Arakawa K."/>
        </authorList>
    </citation>
    <scope>NUCLEOTIDE SEQUENCE</scope>
</reference>
<feature type="transmembrane region" description="Helical" evidence="8">
    <location>
        <begin position="414"/>
        <end position="434"/>
    </location>
</feature>
<dbReference type="GO" id="GO:0015293">
    <property type="term" value="F:symporter activity"/>
    <property type="evidence" value="ECO:0007669"/>
    <property type="project" value="UniProtKB-KW"/>
</dbReference>
<protein>
    <recommendedName>
        <fullName evidence="9">Major facilitator superfamily (MFS) profile domain-containing protein</fullName>
    </recommendedName>
</protein>
<feature type="transmembrane region" description="Helical" evidence="8">
    <location>
        <begin position="183"/>
        <end position="204"/>
    </location>
</feature>
<gene>
    <name evidence="10" type="primary">SLC17A5</name>
    <name evidence="10" type="ORF">NPIL_274841</name>
</gene>
<evidence type="ECO:0000256" key="2">
    <source>
        <dbReference type="ARBA" id="ARBA00022448"/>
    </source>
</evidence>
<keyword evidence="11" id="KW-1185">Reference proteome</keyword>
<dbReference type="InterPro" id="IPR050382">
    <property type="entry name" value="MFS_Na/Anion_cotransporter"/>
</dbReference>
<proteinExistence type="predicted"/>
<evidence type="ECO:0000256" key="7">
    <source>
        <dbReference type="SAM" id="MobiDB-lite"/>
    </source>
</evidence>
<evidence type="ECO:0000256" key="5">
    <source>
        <dbReference type="ARBA" id="ARBA00022989"/>
    </source>
</evidence>
<feature type="transmembrane region" description="Helical" evidence="8">
    <location>
        <begin position="210"/>
        <end position="232"/>
    </location>
</feature>
<evidence type="ECO:0000256" key="8">
    <source>
        <dbReference type="SAM" id="Phobius"/>
    </source>
</evidence>
<accession>A0A8X6UA83</accession>
<feature type="transmembrane region" description="Helical" evidence="8">
    <location>
        <begin position="509"/>
        <end position="530"/>
    </location>
</feature>
<evidence type="ECO:0000256" key="1">
    <source>
        <dbReference type="ARBA" id="ARBA00004141"/>
    </source>
</evidence>
<keyword evidence="5 8" id="KW-1133">Transmembrane helix</keyword>
<feature type="transmembrane region" description="Helical" evidence="8">
    <location>
        <begin position="244"/>
        <end position="265"/>
    </location>
</feature>
<dbReference type="Pfam" id="PF07690">
    <property type="entry name" value="MFS_1"/>
    <property type="match status" value="1"/>
</dbReference>
<evidence type="ECO:0000313" key="11">
    <source>
        <dbReference type="Proteomes" id="UP000887013"/>
    </source>
</evidence>
<dbReference type="InterPro" id="IPR011701">
    <property type="entry name" value="MFS"/>
</dbReference>
<dbReference type="FunFam" id="1.20.1250.20:FF:000423">
    <property type="entry name" value="Putative inorganic phosphate cotransporter-like Protein"/>
    <property type="match status" value="1"/>
</dbReference>
<sequence>MKRSNIRYHLMKAFETLIKDVLLLKEEENVRVFGATDNYPTVAMPPAYGTCETIERNMRDLSRSSGIDQSTPLIRVRRAVTTYFVPKRYIFSLLAFTACCIAVSFNINLSIAIVSMVEHDDDIIKHVHDSSITNSSNTTKIPIPRFHWNARIESIALGAVYYGQLISFIPGGRMAELYGGKSVIIVCTLISSVATIMLPITAVWSPYAFIAARIAVGIGTGPIIPIVFYMLGKWIPEHERSFHASFILSGYGIGSFLAVIVSGALCGTTMLGGWPSVFYIGAISGILWCVICAYYMYETPHIHPRISEEEFSHIVSGIGTNKKEKILSIPWKEMAISVPLWALAIGFFGQFWLLGFFSTVHALYMGTVLKLSVAKNGVLSCLPHLLRAFATCLASYPVDLLLKRRTVSVGFVRKGATVINTIVSCGAFLGITFVGREVAATTILFVLGGILGEFVTFGVCLACIDIAPNLSGTVSGILNIVGVFPFFIIPALVGWMTNFENTIDQWKKVFYTTILIVSISTVIFVIFGDLKPQRWGVASKENSKCKEERRETEPKAIESTT</sequence>
<dbReference type="FunFam" id="1.20.1250.20:FF:000003">
    <property type="entry name" value="Solute carrier family 17 member 3"/>
    <property type="match status" value="1"/>
</dbReference>
<dbReference type="GO" id="GO:0006820">
    <property type="term" value="P:monoatomic anion transport"/>
    <property type="evidence" value="ECO:0007669"/>
    <property type="project" value="TreeGrafter"/>
</dbReference>
<dbReference type="InterPro" id="IPR020846">
    <property type="entry name" value="MFS_dom"/>
</dbReference>
<keyword evidence="4" id="KW-0769">Symport</keyword>
<name>A0A8X6UA83_NEPPI</name>
<feature type="transmembrane region" description="Helical" evidence="8">
    <location>
        <begin position="476"/>
        <end position="497"/>
    </location>
</feature>
<dbReference type="OrthoDB" id="2985014at2759"/>
<evidence type="ECO:0000256" key="3">
    <source>
        <dbReference type="ARBA" id="ARBA00022692"/>
    </source>
</evidence>